<proteinExistence type="predicted"/>
<feature type="domain" description="ABC transporter" evidence="3">
    <location>
        <begin position="1"/>
        <end position="225"/>
    </location>
</feature>
<dbReference type="InterPro" id="IPR003439">
    <property type="entry name" value="ABC_transporter-like_ATP-bd"/>
</dbReference>
<dbReference type="PANTHER" id="PTHR43514">
    <property type="entry name" value="ABC TRANSPORTER I FAMILY MEMBER 10"/>
    <property type="match status" value="1"/>
</dbReference>
<dbReference type="InterPro" id="IPR003593">
    <property type="entry name" value="AAA+_ATPase"/>
</dbReference>
<keyword evidence="1" id="KW-0547">Nucleotide-binding</keyword>
<dbReference type="InterPro" id="IPR050334">
    <property type="entry name" value="Molybdenum_import_ModC"/>
</dbReference>
<dbReference type="Gene3D" id="3.40.50.300">
    <property type="entry name" value="P-loop containing nucleotide triphosphate hydrolases"/>
    <property type="match status" value="1"/>
</dbReference>
<dbReference type="GO" id="GO:0005524">
    <property type="term" value="F:ATP binding"/>
    <property type="evidence" value="ECO:0007669"/>
    <property type="project" value="UniProtKB-KW"/>
</dbReference>
<gene>
    <name evidence="4" type="ORF">PDM29_17835</name>
</gene>
<evidence type="ECO:0000259" key="3">
    <source>
        <dbReference type="PROSITE" id="PS50893"/>
    </source>
</evidence>
<evidence type="ECO:0000313" key="4">
    <source>
        <dbReference type="EMBL" id="WNH52177.1"/>
    </source>
</evidence>
<protein>
    <submittedName>
        <fullName evidence="4">ATP-binding cassette domain-containing protein</fullName>
    </submittedName>
</protein>
<dbReference type="RefSeq" id="WP_311191382.1">
    <property type="nucleotide sequence ID" value="NZ_CP115541.1"/>
</dbReference>
<reference evidence="4 5" key="1">
    <citation type="submission" date="2022-12" db="EMBL/GenBank/DDBJ databases">
        <title>Two new species, Stenotrophomonas aracearum and Stenotrophomonas oahuensis, isolated from Anthurium (Araceae family) in Hawaii.</title>
        <authorList>
            <person name="Chunag S.C."/>
            <person name="Dobhal S."/>
            <person name="Alvarez A."/>
            <person name="Arif M."/>
        </authorList>
    </citation>
    <scope>NUCLEOTIDE SEQUENCE [LARGE SCALE GENOMIC DNA]</scope>
    <source>
        <strain evidence="4 5">A5586</strain>
    </source>
</reference>
<sequence length="226" mass="25045">MTCIDFCVRMQLQSPGRHFELDVSLQTAVRRVVVFGESGAGKSLTLRAIAGLLRPDSGWIRVDGETLFDSTRGIDLPPQNRRMGYVFQDYALFPHLTVRQNIAFSLAAGLFNPGRRSRSAAVEHWVDRLNLGAVGDQYPRDISGGQRQRTAVARALVAQPRALLLDEPFAALDHANRQATREGLEHLLDTLGIPVVLITHDPEDVNRFGGEVLRLRDGRRLTSDPG</sequence>
<evidence type="ECO:0000256" key="2">
    <source>
        <dbReference type="ARBA" id="ARBA00022840"/>
    </source>
</evidence>
<dbReference type="PROSITE" id="PS50893">
    <property type="entry name" value="ABC_TRANSPORTER_2"/>
    <property type="match status" value="1"/>
</dbReference>
<keyword evidence="5" id="KW-1185">Reference proteome</keyword>
<dbReference type="EMBL" id="CP115541">
    <property type="protein sequence ID" value="WNH52177.1"/>
    <property type="molecule type" value="Genomic_DNA"/>
</dbReference>
<dbReference type="Proteomes" id="UP001302072">
    <property type="component" value="Chromosome"/>
</dbReference>
<dbReference type="SUPFAM" id="SSF52540">
    <property type="entry name" value="P-loop containing nucleoside triphosphate hydrolases"/>
    <property type="match status" value="1"/>
</dbReference>
<dbReference type="PANTHER" id="PTHR43514:SF4">
    <property type="entry name" value="ABC TRANSPORTER I FAMILY MEMBER 10"/>
    <property type="match status" value="1"/>
</dbReference>
<accession>A0ABY9YN67</accession>
<dbReference type="SMART" id="SM00382">
    <property type="entry name" value="AAA"/>
    <property type="match status" value="1"/>
</dbReference>
<organism evidence="4 5">
    <name type="scientific">Stenotrophomonas oahuensis</name>
    <dbReference type="NCBI Taxonomy" id="3003271"/>
    <lineage>
        <taxon>Bacteria</taxon>
        <taxon>Pseudomonadati</taxon>
        <taxon>Pseudomonadota</taxon>
        <taxon>Gammaproteobacteria</taxon>
        <taxon>Lysobacterales</taxon>
        <taxon>Lysobacteraceae</taxon>
        <taxon>Stenotrophomonas</taxon>
    </lineage>
</organism>
<dbReference type="Pfam" id="PF00005">
    <property type="entry name" value="ABC_tran"/>
    <property type="match status" value="1"/>
</dbReference>
<dbReference type="InterPro" id="IPR027417">
    <property type="entry name" value="P-loop_NTPase"/>
</dbReference>
<evidence type="ECO:0000313" key="5">
    <source>
        <dbReference type="Proteomes" id="UP001302072"/>
    </source>
</evidence>
<evidence type="ECO:0000256" key="1">
    <source>
        <dbReference type="ARBA" id="ARBA00022741"/>
    </source>
</evidence>
<keyword evidence="2 4" id="KW-0067">ATP-binding</keyword>
<name>A0ABY9YN67_9GAMM</name>